<dbReference type="Pfam" id="PF00106">
    <property type="entry name" value="adh_short"/>
    <property type="match status" value="1"/>
</dbReference>
<dbReference type="AlphaFoldDB" id="A0AAD7ATZ8"/>
<keyword evidence="2" id="KW-0521">NADP</keyword>
<dbReference type="Proteomes" id="UP001218218">
    <property type="component" value="Unassembled WGS sequence"/>
</dbReference>
<evidence type="ECO:0000256" key="1">
    <source>
        <dbReference type="ARBA" id="ARBA00006484"/>
    </source>
</evidence>
<dbReference type="PANTHER" id="PTHR44169">
    <property type="entry name" value="NADPH-DEPENDENT 1-ACYLDIHYDROXYACETONE PHOSPHATE REDUCTASE"/>
    <property type="match status" value="1"/>
</dbReference>
<dbReference type="GO" id="GO:0005783">
    <property type="term" value="C:endoplasmic reticulum"/>
    <property type="evidence" value="ECO:0007669"/>
    <property type="project" value="TreeGrafter"/>
</dbReference>
<dbReference type="EMBL" id="JARIHO010000001">
    <property type="protein sequence ID" value="KAJ7367500.1"/>
    <property type="molecule type" value="Genomic_DNA"/>
</dbReference>
<evidence type="ECO:0000256" key="3">
    <source>
        <dbReference type="ARBA" id="ARBA00023002"/>
    </source>
</evidence>
<dbReference type="SUPFAM" id="SSF51735">
    <property type="entry name" value="NAD(P)-binding Rossmann-fold domains"/>
    <property type="match status" value="1"/>
</dbReference>
<organism evidence="5 6">
    <name type="scientific">Mycena albidolilacea</name>
    <dbReference type="NCBI Taxonomy" id="1033008"/>
    <lineage>
        <taxon>Eukaryota</taxon>
        <taxon>Fungi</taxon>
        <taxon>Dikarya</taxon>
        <taxon>Basidiomycota</taxon>
        <taxon>Agaricomycotina</taxon>
        <taxon>Agaricomycetes</taxon>
        <taxon>Agaricomycetidae</taxon>
        <taxon>Agaricales</taxon>
        <taxon>Marasmiineae</taxon>
        <taxon>Mycenaceae</taxon>
        <taxon>Mycena</taxon>
    </lineage>
</organism>
<keyword evidence="3" id="KW-0560">Oxidoreductase</keyword>
<accession>A0AAD7ATZ8</accession>
<comment type="caution">
    <text evidence="5">The sequence shown here is derived from an EMBL/GenBank/DDBJ whole genome shotgun (WGS) entry which is preliminary data.</text>
</comment>
<gene>
    <name evidence="5" type="ORF">DFH08DRAFT_919295</name>
</gene>
<dbReference type="GO" id="GO:0016491">
    <property type="term" value="F:oxidoreductase activity"/>
    <property type="evidence" value="ECO:0007669"/>
    <property type="project" value="UniProtKB-KW"/>
</dbReference>
<dbReference type="PROSITE" id="PS00061">
    <property type="entry name" value="ADH_SHORT"/>
    <property type="match status" value="1"/>
</dbReference>
<evidence type="ECO:0000313" key="5">
    <source>
        <dbReference type="EMBL" id="KAJ7367500.1"/>
    </source>
</evidence>
<dbReference type="InterPro" id="IPR036291">
    <property type="entry name" value="NAD(P)-bd_dom_sf"/>
</dbReference>
<name>A0AAD7ATZ8_9AGAR</name>
<reference evidence="5" key="1">
    <citation type="submission" date="2023-03" db="EMBL/GenBank/DDBJ databases">
        <title>Massive genome expansion in bonnet fungi (Mycena s.s.) driven by repeated elements and novel gene families across ecological guilds.</title>
        <authorList>
            <consortium name="Lawrence Berkeley National Laboratory"/>
            <person name="Harder C.B."/>
            <person name="Miyauchi S."/>
            <person name="Viragh M."/>
            <person name="Kuo A."/>
            <person name="Thoen E."/>
            <person name="Andreopoulos B."/>
            <person name="Lu D."/>
            <person name="Skrede I."/>
            <person name="Drula E."/>
            <person name="Henrissat B."/>
            <person name="Morin E."/>
            <person name="Kohler A."/>
            <person name="Barry K."/>
            <person name="LaButti K."/>
            <person name="Morin E."/>
            <person name="Salamov A."/>
            <person name="Lipzen A."/>
            <person name="Mereny Z."/>
            <person name="Hegedus B."/>
            <person name="Baldrian P."/>
            <person name="Stursova M."/>
            <person name="Weitz H."/>
            <person name="Taylor A."/>
            <person name="Grigoriev I.V."/>
            <person name="Nagy L.G."/>
            <person name="Martin F."/>
            <person name="Kauserud H."/>
        </authorList>
    </citation>
    <scope>NUCLEOTIDE SEQUENCE</scope>
    <source>
        <strain evidence="5">CBHHK002</strain>
    </source>
</reference>
<proteinExistence type="inferred from homology"/>
<dbReference type="InterPro" id="IPR002347">
    <property type="entry name" value="SDR_fam"/>
</dbReference>
<dbReference type="InterPro" id="IPR020904">
    <property type="entry name" value="Sc_DH/Rdtase_CS"/>
</dbReference>
<evidence type="ECO:0000313" key="6">
    <source>
        <dbReference type="Proteomes" id="UP001218218"/>
    </source>
</evidence>
<sequence>MSKPVTFITGCSDGDIGAALCNGFIAKGFIVYATACSVTAMSDLTHKNVRKLAVDVTDDVSVANGITQVYAETEGTDVLVSNAGYSHIGEGAKVIETNFFGFVRLVQHVVPLMAKRQHGTVVAIGSILGEMATPFQGFYNASKAALHSYTDTLRMECRPLKLKIVLVAPGSIKSNISVKSAYTVPADSLYKSFEKQIKHVMFQSQTKDFGVMSMDTNEFATIVVGKVISPKPPQYLTLGGFSTKMWILQWLPRTAAQGLIWSMAQKEPKPGTYGPM</sequence>
<evidence type="ECO:0000256" key="4">
    <source>
        <dbReference type="RuleBase" id="RU000363"/>
    </source>
</evidence>
<comment type="similarity">
    <text evidence="1 4">Belongs to the short-chain dehydrogenases/reductases (SDR) family.</text>
</comment>
<keyword evidence="6" id="KW-1185">Reference proteome</keyword>
<dbReference type="Gene3D" id="3.40.50.720">
    <property type="entry name" value="NAD(P)-binding Rossmann-like Domain"/>
    <property type="match status" value="1"/>
</dbReference>
<dbReference type="PRINTS" id="PR00080">
    <property type="entry name" value="SDRFAMILY"/>
</dbReference>
<dbReference type="PRINTS" id="PR00081">
    <property type="entry name" value="GDHRDH"/>
</dbReference>
<evidence type="ECO:0000256" key="2">
    <source>
        <dbReference type="ARBA" id="ARBA00022857"/>
    </source>
</evidence>
<dbReference type="PANTHER" id="PTHR44169:SF6">
    <property type="entry name" value="NADPH-DEPENDENT 1-ACYLDIHYDROXYACETONE PHOSPHATE REDUCTASE"/>
    <property type="match status" value="1"/>
</dbReference>
<protein>
    <submittedName>
        <fullName evidence="5">NAD-binding protein</fullName>
    </submittedName>
</protein>